<accession>A0A7J6WYV6</accession>
<organism evidence="2 3">
    <name type="scientific">Thalictrum thalictroides</name>
    <name type="common">Rue-anemone</name>
    <name type="synonym">Anemone thalictroides</name>
    <dbReference type="NCBI Taxonomy" id="46969"/>
    <lineage>
        <taxon>Eukaryota</taxon>
        <taxon>Viridiplantae</taxon>
        <taxon>Streptophyta</taxon>
        <taxon>Embryophyta</taxon>
        <taxon>Tracheophyta</taxon>
        <taxon>Spermatophyta</taxon>
        <taxon>Magnoliopsida</taxon>
        <taxon>Ranunculales</taxon>
        <taxon>Ranunculaceae</taxon>
        <taxon>Thalictroideae</taxon>
        <taxon>Thalictrum</taxon>
    </lineage>
</organism>
<protein>
    <recommendedName>
        <fullName evidence="4">Transmembrane protein</fullName>
    </recommendedName>
</protein>
<keyword evidence="3" id="KW-1185">Reference proteome</keyword>
<sequence>MISANFNHLCISANPKPRVKKIWATGYRVDAAQSIYKSQSLIFTTASYVDGTMFSQLLVLTAERSSYSSGSDCSYYVQECFKFQQFWVACLLIYFLLFIPGIILNRFRVTQKLETLVIIHNNYSTTYGLMGSKQQLG</sequence>
<keyword evidence="1" id="KW-1133">Transmembrane helix</keyword>
<proteinExistence type="predicted"/>
<gene>
    <name evidence="2" type="ORF">FRX31_008318</name>
</gene>
<dbReference type="EMBL" id="JABWDY010008600">
    <property type="protein sequence ID" value="KAF5202097.1"/>
    <property type="molecule type" value="Genomic_DNA"/>
</dbReference>
<keyword evidence="1" id="KW-0812">Transmembrane</keyword>
<dbReference type="Proteomes" id="UP000554482">
    <property type="component" value="Unassembled WGS sequence"/>
</dbReference>
<keyword evidence="1" id="KW-0472">Membrane</keyword>
<feature type="transmembrane region" description="Helical" evidence="1">
    <location>
        <begin position="86"/>
        <end position="104"/>
    </location>
</feature>
<name>A0A7J6WYV6_THATH</name>
<comment type="caution">
    <text evidence="2">The sequence shown here is derived from an EMBL/GenBank/DDBJ whole genome shotgun (WGS) entry which is preliminary data.</text>
</comment>
<evidence type="ECO:0000256" key="1">
    <source>
        <dbReference type="SAM" id="Phobius"/>
    </source>
</evidence>
<dbReference type="AlphaFoldDB" id="A0A7J6WYV6"/>
<evidence type="ECO:0008006" key="4">
    <source>
        <dbReference type="Google" id="ProtNLM"/>
    </source>
</evidence>
<evidence type="ECO:0000313" key="3">
    <source>
        <dbReference type="Proteomes" id="UP000554482"/>
    </source>
</evidence>
<reference evidence="2 3" key="1">
    <citation type="submission" date="2020-06" db="EMBL/GenBank/DDBJ databases">
        <title>Transcriptomic and genomic resources for Thalictrum thalictroides and T. hernandezii: Facilitating candidate gene discovery in an emerging model plant lineage.</title>
        <authorList>
            <person name="Arias T."/>
            <person name="Riano-Pachon D.M."/>
            <person name="Di Stilio V.S."/>
        </authorList>
    </citation>
    <scope>NUCLEOTIDE SEQUENCE [LARGE SCALE GENOMIC DNA]</scope>
    <source>
        <strain evidence="3">cv. WT478/WT964</strain>
        <tissue evidence="2">Leaves</tissue>
    </source>
</reference>
<evidence type="ECO:0000313" key="2">
    <source>
        <dbReference type="EMBL" id="KAF5202097.1"/>
    </source>
</evidence>